<dbReference type="STRING" id="71717.A0A4Y7TI80"/>
<evidence type="ECO:0000313" key="3">
    <source>
        <dbReference type="Proteomes" id="UP000298030"/>
    </source>
</evidence>
<evidence type="ECO:0000256" key="1">
    <source>
        <dbReference type="SAM" id="MobiDB-lite"/>
    </source>
</evidence>
<reference evidence="2 3" key="1">
    <citation type="journal article" date="2019" name="Nat. Ecol. Evol.">
        <title>Megaphylogeny resolves global patterns of mushroom evolution.</title>
        <authorList>
            <person name="Varga T."/>
            <person name="Krizsan K."/>
            <person name="Foldi C."/>
            <person name="Dima B."/>
            <person name="Sanchez-Garcia M."/>
            <person name="Sanchez-Ramirez S."/>
            <person name="Szollosi G.J."/>
            <person name="Szarkandi J.G."/>
            <person name="Papp V."/>
            <person name="Albert L."/>
            <person name="Andreopoulos W."/>
            <person name="Angelini C."/>
            <person name="Antonin V."/>
            <person name="Barry K.W."/>
            <person name="Bougher N.L."/>
            <person name="Buchanan P."/>
            <person name="Buyck B."/>
            <person name="Bense V."/>
            <person name="Catcheside P."/>
            <person name="Chovatia M."/>
            <person name="Cooper J."/>
            <person name="Damon W."/>
            <person name="Desjardin D."/>
            <person name="Finy P."/>
            <person name="Geml J."/>
            <person name="Haridas S."/>
            <person name="Hughes K."/>
            <person name="Justo A."/>
            <person name="Karasinski D."/>
            <person name="Kautmanova I."/>
            <person name="Kiss B."/>
            <person name="Kocsube S."/>
            <person name="Kotiranta H."/>
            <person name="LaButti K.M."/>
            <person name="Lechner B.E."/>
            <person name="Liimatainen K."/>
            <person name="Lipzen A."/>
            <person name="Lukacs Z."/>
            <person name="Mihaltcheva S."/>
            <person name="Morgado L.N."/>
            <person name="Niskanen T."/>
            <person name="Noordeloos M.E."/>
            <person name="Ohm R.A."/>
            <person name="Ortiz-Santana B."/>
            <person name="Ovrebo C."/>
            <person name="Racz N."/>
            <person name="Riley R."/>
            <person name="Savchenko A."/>
            <person name="Shiryaev A."/>
            <person name="Soop K."/>
            <person name="Spirin V."/>
            <person name="Szebenyi C."/>
            <person name="Tomsovsky M."/>
            <person name="Tulloss R.E."/>
            <person name="Uehling J."/>
            <person name="Grigoriev I.V."/>
            <person name="Vagvolgyi C."/>
            <person name="Papp T."/>
            <person name="Martin F.M."/>
            <person name="Miettinen O."/>
            <person name="Hibbett D.S."/>
            <person name="Nagy L.G."/>
        </authorList>
    </citation>
    <scope>NUCLEOTIDE SEQUENCE [LARGE SCALE GENOMIC DNA]</scope>
    <source>
        <strain evidence="2 3">FP101781</strain>
    </source>
</reference>
<dbReference type="Proteomes" id="UP000298030">
    <property type="component" value="Unassembled WGS sequence"/>
</dbReference>
<keyword evidence="3" id="KW-1185">Reference proteome</keyword>
<evidence type="ECO:0000313" key="2">
    <source>
        <dbReference type="EMBL" id="TEB33674.1"/>
    </source>
</evidence>
<name>A0A4Y7TI80_COPMI</name>
<feature type="compositionally biased region" description="Low complexity" evidence="1">
    <location>
        <begin position="121"/>
        <end position="131"/>
    </location>
</feature>
<feature type="region of interest" description="Disordered" evidence="1">
    <location>
        <begin position="83"/>
        <end position="180"/>
    </location>
</feature>
<comment type="caution">
    <text evidence="2">The sequence shown here is derived from an EMBL/GenBank/DDBJ whole genome shotgun (WGS) entry which is preliminary data.</text>
</comment>
<organism evidence="2 3">
    <name type="scientific">Coprinellus micaceus</name>
    <name type="common">Glistening ink-cap mushroom</name>
    <name type="synonym">Coprinus micaceus</name>
    <dbReference type="NCBI Taxonomy" id="71717"/>
    <lineage>
        <taxon>Eukaryota</taxon>
        <taxon>Fungi</taxon>
        <taxon>Dikarya</taxon>
        <taxon>Basidiomycota</taxon>
        <taxon>Agaricomycotina</taxon>
        <taxon>Agaricomycetes</taxon>
        <taxon>Agaricomycetidae</taxon>
        <taxon>Agaricales</taxon>
        <taxon>Agaricineae</taxon>
        <taxon>Psathyrellaceae</taxon>
        <taxon>Coprinellus</taxon>
    </lineage>
</organism>
<proteinExistence type="predicted"/>
<feature type="compositionally biased region" description="Low complexity" evidence="1">
    <location>
        <begin position="149"/>
        <end position="160"/>
    </location>
</feature>
<gene>
    <name evidence="2" type="ORF">FA13DRAFT_1789529</name>
</gene>
<accession>A0A4Y7TI80</accession>
<sequence length="180" mass="20033">MPLTDSLACDFLNPSRVVCAAHIIPRYSTGKDCSPADHTTRIFSQWANNKEDWLQYYINPFANRDMMMRFHWGSAAGHAYSHPEDDVNMPTSPATGITVPCLPEDHMDVDNNTPSKWDGGSSVSTKSSPSEVETDSDNSTYDRRDEDSNLSSGSSGWNSKSETKRWDTNSQDGDSEDLDL</sequence>
<dbReference type="EMBL" id="QPFP01000011">
    <property type="protein sequence ID" value="TEB33674.1"/>
    <property type="molecule type" value="Genomic_DNA"/>
</dbReference>
<dbReference type="OrthoDB" id="3183767at2759"/>
<protein>
    <submittedName>
        <fullName evidence="2">Uncharacterized protein</fullName>
    </submittedName>
</protein>
<dbReference type="AlphaFoldDB" id="A0A4Y7TI80"/>